<evidence type="ECO:0000313" key="2">
    <source>
        <dbReference type="Proteomes" id="UP000038009"/>
    </source>
</evidence>
<sequence length="97" mass="10712">MRGGGRWGRCCGGSDNMRECQHLTESAESLFVSKLTMYTNCFPVDITRGTIHSYVTSFEFLENGKAMAGDGGKTDFQRELLRAIPKPCRCSSAALPR</sequence>
<dbReference type="EMBL" id="LJSK01000215">
    <property type="protein sequence ID" value="KPI85008.1"/>
    <property type="molecule type" value="Genomic_DNA"/>
</dbReference>
<reference evidence="1 2" key="1">
    <citation type="journal article" date="2015" name="PLoS Pathog.">
        <title>Leptomonas seymouri: Adaptations to the Dixenous Life Cycle Analyzed by Genome Sequencing, Transcriptome Profiling and Co-infection with Leishmania donovani.</title>
        <authorList>
            <person name="Kraeva N."/>
            <person name="Butenko A."/>
            <person name="Hlavacova J."/>
            <person name="Kostygov A."/>
            <person name="Myskova J."/>
            <person name="Grybchuk D."/>
            <person name="Lestinova T."/>
            <person name="Votypka J."/>
            <person name="Volf P."/>
            <person name="Opperdoes F."/>
            <person name="Flegontov P."/>
            <person name="Lukes J."/>
            <person name="Yurchenko V."/>
        </authorList>
    </citation>
    <scope>NUCLEOTIDE SEQUENCE [LARGE SCALE GENOMIC DNA]</scope>
    <source>
        <strain evidence="1 2">ATCC 30220</strain>
    </source>
</reference>
<evidence type="ECO:0000313" key="1">
    <source>
        <dbReference type="EMBL" id="KPI85008.1"/>
    </source>
</evidence>
<gene>
    <name evidence="1" type="ORF">ABL78_5943</name>
</gene>
<dbReference type="Proteomes" id="UP000038009">
    <property type="component" value="Unassembled WGS sequence"/>
</dbReference>
<proteinExistence type="predicted"/>
<organism evidence="1 2">
    <name type="scientific">Leptomonas seymouri</name>
    <dbReference type="NCBI Taxonomy" id="5684"/>
    <lineage>
        <taxon>Eukaryota</taxon>
        <taxon>Discoba</taxon>
        <taxon>Euglenozoa</taxon>
        <taxon>Kinetoplastea</taxon>
        <taxon>Metakinetoplastina</taxon>
        <taxon>Trypanosomatida</taxon>
        <taxon>Trypanosomatidae</taxon>
        <taxon>Leishmaniinae</taxon>
        <taxon>Leptomonas</taxon>
    </lineage>
</organism>
<protein>
    <submittedName>
        <fullName evidence="1">Argonaute-like protein (AGO1)</fullName>
    </submittedName>
</protein>
<dbReference type="VEuPathDB" id="TriTrypDB:Lsey_0215_0110"/>
<keyword evidence="2" id="KW-1185">Reference proteome</keyword>
<comment type="caution">
    <text evidence="1">The sequence shown here is derived from an EMBL/GenBank/DDBJ whole genome shotgun (WGS) entry which is preliminary data.</text>
</comment>
<name>A0A0N1PAN1_LEPSE</name>
<accession>A0A0N1PAN1</accession>
<dbReference type="AlphaFoldDB" id="A0A0N1PAN1"/>